<dbReference type="InterPro" id="IPR010894">
    <property type="entry name" value="SpoVAD"/>
</dbReference>
<dbReference type="STRING" id="142842.SAMN02745118_01353"/>
<dbReference type="Gene3D" id="3.40.47.40">
    <property type="entry name" value="Stage V sporulation protein AD"/>
    <property type="match status" value="1"/>
</dbReference>
<evidence type="ECO:0000313" key="1">
    <source>
        <dbReference type="EMBL" id="SJZ62321.1"/>
    </source>
</evidence>
<evidence type="ECO:0000313" key="2">
    <source>
        <dbReference type="Proteomes" id="UP000190625"/>
    </source>
</evidence>
<dbReference type="Proteomes" id="UP000190625">
    <property type="component" value="Unassembled WGS sequence"/>
</dbReference>
<dbReference type="GO" id="GO:0016746">
    <property type="term" value="F:acyltransferase activity"/>
    <property type="evidence" value="ECO:0007669"/>
    <property type="project" value="InterPro"/>
</dbReference>
<organism evidence="1 2">
    <name type="scientific">Selenihalanaerobacter shriftii</name>
    <dbReference type="NCBI Taxonomy" id="142842"/>
    <lineage>
        <taxon>Bacteria</taxon>
        <taxon>Bacillati</taxon>
        <taxon>Bacillota</taxon>
        <taxon>Clostridia</taxon>
        <taxon>Halanaerobiales</taxon>
        <taxon>Halobacteroidaceae</taxon>
        <taxon>Selenihalanaerobacter</taxon>
    </lineage>
</organism>
<dbReference type="NCBIfam" id="TIGR02845">
    <property type="entry name" value="spore_V_AD"/>
    <property type="match status" value="1"/>
</dbReference>
<dbReference type="AlphaFoldDB" id="A0A1T4M5Y8"/>
<dbReference type="NCBIfam" id="NF006160">
    <property type="entry name" value="PRK08304.1"/>
    <property type="match status" value="1"/>
</dbReference>
<dbReference type="SUPFAM" id="SSF53901">
    <property type="entry name" value="Thiolase-like"/>
    <property type="match status" value="1"/>
</dbReference>
<dbReference type="OrthoDB" id="9770068at2"/>
<keyword evidence="2" id="KW-1185">Reference proteome</keyword>
<name>A0A1T4M5Y8_9FIRM</name>
<protein>
    <submittedName>
        <fullName evidence="1">Stage V sporulation protein AD</fullName>
    </submittedName>
</protein>
<gene>
    <name evidence="1" type="ORF">SAMN02745118_01353</name>
</gene>
<dbReference type="PIRSF" id="PIRSF011570">
    <property type="entry name" value="SpoVAD"/>
    <property type="match status" value="1"/>
</dbReference>
<dbReference type="RefSeq" id="WP_078809834.1">
    <property type="nucleotide sequence ID" value="NZ_FUWM01000010.1"/>
</dbReference>
<dbReference type="InterPro" id="IPR038369">
    <property type="entry name" value="SpoVAD_sf"/>
</dbReference>
<proteinExistence type="predicted"/>
<accession>A0A1T4M5Y8</accession>
<dbReference type="Pfam" id="PF07451">
    <property type="entry name" value="SpoVAD"/>
    <property type="match status" value="1"/>
</dbReference>
<reference evidence="2" key="1">
    <citation type="submission" date="2017-02" db="EMBL/GenBank/DDBJ databases">
        <authorList>
            <person name="Varghese N."/>
            <person name="Submissions S."/>
        </authorList>
    </citation>
    <scope>NUCLEOTIDE SEQUENCE [LARGE SCALE GENOMIC DNA]</scope>
    <source>
        <strain evidence="2">ATCC BAA-73</strain>
    </source>
</reference>
<dbReference type="InterPro" id="IPR016039">
    <property type="entry name" value="Thiolase-like"/>
</dbReference>
<dbReference type="EMBL" id="FUWM01000010">
    <property type="protein sequence ID" value="SJZ62321.1"/>
    <property type="molecule type" value="Genomic_DNA"/>
</dbReference>
<sequence>MNKMIGEQTIKFDSKPKIISSAAIVGPKEGEGPLGEYFDKVLPDSYYQEQTWEKAERKITQETIELLMQKANLSADKIDYLLGGDLLDQTITANFVARKFARPYFGLYGACSTMVEGMILGAMLIDGGYGQRTINFTSSHYQGSERQYRTPNEYGDKYPGYKQWTVTGSGATLLAKDGQGPVVTEATVGKVMDLGVKDPMDMGAAMAPAAADTILQHLNDTNRNPVQYDLIVTGDLGEVGSKLLRELLEDKNIDISEDQDDCGLLIYNSDQGVGAGGSGCGCSAVVTASYLLPYLNNNRFKRLLVVATGALMSPLTFLQGESIPSIAHGIVIENDTQNNAIGNQEFEQRQKANNSNGELNR</sequence>